<protein>
    <submittedName>
        <fullName evidence="1">Ca2+-dependent phosphoinositide-specific phospholipase C</fullName>
        <ecNumber evidence="1">3.1.4.11</ecNumber>
    </submittedName>
</protein>
<evidence type="ECO:0000313" key="2">
    <source>
        <dbReference type="Proteomes" id="UP001374803"/>
    </source>
</evidence>
<evidence type="ECO:0000313" key="1">
    <source>
        <dbReference type="EMBL" id="WXB07716.1"/>
    </source>
</evidence>
<dbReference type="RefSeq" id="WP_394837381.1">
    <property type="nucleotide sequence ID" value="NZ_CP089929.1"/>
</dbReference>
<dbReference type="InterPro" id="IPR017946">
    <property type="entry name" value="PLC-like_Pdiesterase_TIM-brl"/>
</dbReference>
<name>A0ABZ2L9W4_9BACT</name>
<gene>
    <name evidence="1" type="ORF">LVJ94_10780</name>
</gene>
<dbReference type="InterPro" id="IPR032075">
    <property type="entry name" value="PI-PLC-C1"/>
</dbReference>
<dbReference type="Gene3D" id="3.20.20.190">
    <property type="entry name" value="Phosphatidylinositol (PI) phosphodiesterase"/>
    <property type="match status" value="1"/>
</dbReference>
<dbReference type="PROSITE" id="PS50007">
    <property type="entry name" value="PIPLC_X_DOMAIN"/>
    <property type="match status" value="1"/>
</dbReference>
<dbReference type="Proteomes" id="UP001374803">
    <property type="component" value="Chromosome"/>
</dbReference>
<organism evidence="1 2">
    <name type="scientific">Pendulispora rubella</name>
    <dbReference type="NCBI Taxonomy" id="2741070"/>
    <lineage>
        <taxon>Bacteria</taxon>
        <taxon>Pseudomonadati</taxon>
        <taxon>Myxococcota</taxon>
        <taxon>Myxococcia</taxon>
        <taxon>Myxococcales</taxon>
        <taxon>Sorangiineae</taxon>
        <taxon>Pendulisporaceae</taxon>
        <taxon>Pendulispora</taxon>
    </lineage>
</organism>
<keyword evidence="2" id="KW-1185">Reference proteome</keyword>
<reference evidence="1" key="1">
    <citation type="submission" date="2021-12" db="EMBL/GenBank/DDBJ databases">
        <title>Discovery of the Pendulisporaceae a myxobacterial family with distinct sporulation behavior and unique specialized metabolism.</title>
        <authorList>
            <person name="Garcia R."/>
            <person name="Popoff A."/>
            <person name="Bader C.D."/>
            <person name="Loehr J."/>
            <person name="Walesch S."/>
            <person name="Walt C."/>
            <person name="Boldt J."/>
            <person name="Bunk B."/>
            <person name="Haeckl F.J.F.P.J."/>
            <person name="Gunesch A.P."/>
            <person name="Birkelbach J."/>
            <person name="Nuebel U."/>
            <person name="Pietschmann T."/>
            <person name="Bach T."/>
            <person name="Mueller R."/>
        </authorList>
    </citation>
    <scope>NUCLEOTIDE SEQUENCE</scope>
    <source>
        <strain evidence="1">MSr11367</strain>
    </source>
</reference>
<proteinExistence type="predicted"/>
<dbReference type="EC" id="3.1.4.11" evidence="1"/>
<dbReference type="SUPFAM" id="SSF51695">
    <property type="entry name" value="PLC-like phosphodiesterases"/>
    <property type="match status" value="1"/>
</dbReference>
<dbReference type="Pfam" id="PF16670">
    <property type="entry name" value="PI-PLC-C1"/>
    <property type="match status" value="1"/>
</dbReference>
<sequence length="560" mass="60435">MSGGRDRGRPWKVAGVLLLAAACAETQGGGPWARHDEGLLRRTLSAAASVAKPKGVRFNQVQQKATHNSYVRDETIFDELVYHRVRALEFDLHVDRNGYATSARDWFVYHVFAAPYDDTQCVRLSDCLRAVKTFHDAFPQHEVVTLWLDLKDDFAANGHDASDLDAAISSVFGEDAVFRPRDLMRACPGAKNLREAVSEEQPSRKCAWPETKDLRGKVIVALTGGAACSHGSKLDTYLGEGDADRVAFIAPDLDSNCTFPAYARRPNIVFFNADAENAWRSEEVHRAGLVSRVYGGGTMGGGLDDPFQWNAARAHRANFLATDRVNAEVDPWASTTQTRTGWPFLCLLMGCEPNQVEEGELVGVSVESGDIAGTNDSFYFAESEPPAENATDATTWSTAIAVPSSNVERWAKGCIMARATRDADSPYFAVCRPADNGRIRVQYRLAKGGPTTELEAPPPAGLSAESTFFARLELSTAGGETTASSSASTDGMNWAPIATRSFATLLAHQGLAASSHGSGAVRFLFANLKRGAESMGVKSFATGERIGGALRGEVFRGAIP</sequence>
<dbReference type="GO" id="GO:0004435">
    <property type="term" value="F:phosphatidylinositol-4,5-bisphosphate phospholipase C activity"/>
    <property type="evidence" value="ECO:0007669"/>
    <property type="project" value="UniProtKB-EC"/>
</dbReference>
<dbReference type="PROSITE" id="PS51257">
    <property type="entry name" value="PROKAR_LIPOPROTEIN"/>
    <property type="match status" value="1"/>
</dbReference>
<accession>A0ABZ2L9W4</accession>
<keyword evidence="1" id="KW-0378">Hydrolase</keyword>
<dbReference type="EMBL" id="CP089983">
    <property type="protein sequence ID" value="WXB07716.1"/>
    <property type="molecule type" value="Genomic_DNA"/>
</dbReference>